<dbReference type="Pfam" id="PF00069">
    <property type="entry name" value="Pkinase"/>
    <property type="match status" value="1"/>
</dbReference>
<dbReference type="InterPro" id="IPR011009">
    <property type="entry name" value="Kinase-like_dom_sf"/>
</dbReference>
<keyword evidence="3 8" id="KW-0418">Kinase</keyword>
<name>A0A5S9IJQ3_UABAM</name>
<dbReference type="GO" id="GO:0004674">
    <property type="term" value="F:protein serine/threonine kinase activity"/>
    <property type="evidence" value="ECO:0007669"/>
    <property type="project" value="UniProtKB-KW"/>
</dbReference>
<reference evidence="8 9" key="1">
    <citation type="submission" date="2019-08" db="EMBL/GenBank/DDBJ databases">
        <title>Complete genome sequence of Candidatus Uab amorphum.</title>
        <authorList>
            <person name="Shiratori T."/>
            <person name="Suzuki S."/>
            <person name="Kakizawa Y."/>
            <person name="Ishida K."/>
        </authorList>
    </citation>
    <scope>NUCLEOTIDE SEQUENCE [LARGE SCALE GENOMIC DNA]</scope>
    <source>
        <strain evidence="8 9">SRT547</strain>
    </source>
</reference>
<evidence type="ECO:0000259" key="7">
    <source>
        <dbReference type="PROSITE" id="PS50011"/>
    </source>
</evidence>
<protein>
    <submittedName>
        <fullName evidence="8">Serine/threonine protein kinase</fullName>
    </submittedName>
</protein>
<keyword evidence="1" id="KW-0808">Transferase</keyword>
<evidence type="ECO:0000313" key="9">
    <source>
        <dbReference type="Proteomes" id="UP000326354"/>
    </source>
</evidence>
<keyword evidence="2" id="KW-0547">Nucleotide-binding</keyword>
<dbReference type="OrthoDB" id="6111975at2"/>
<feature type="compositionally biased region" description="Polar residues" evidence="5">
    <location>
        <begin position="362"/>
        <end position="375"/>
    </location>
</feature>
<sequence>MSHELIGSYLGKYKIISLIEANNSSITFHAFDTENDTKKMVIVFKEGYVKTEKQKQALYKVLLSTTKWSHPNIITPEEVSYEKNTFYAGFPMYEQSLADACQKSGVITTIKALEIAKQIGQALLYAHEKNVLHINISPFSVFTENNENVKVMGFGFIPDVDFWINSDIIDCPFYSAPELVMENKVSPASDLYSLGTSLFHLLSGLMPFEGETTEAIFKQIAFSATPEIQKHRPNISSSMNDLIKKLMEKKPQDRFASVTDFLKEIQSISSGNRKTGNKNVEDVFLAYVNRSQIPDEQIVNILETISHQRNVKTQARTLMERIAIQELSEKLNCNTKVIEAIKNSPKIIDNPREWIKKRTPVPETNSTPENMTSAPTKVLPKSPKSAPAPTPMPESNAAVSEPSQTQRTRIIKSGNTSEYMNMMANINSNKKPELKKTKTNLTRNIDFETFKQSRKTQTPIRQAQGHQTPIRNMQPQKAFTPVLPPMQKMVTKPTETFKPPTETFKPPTLEPSSPVKSIFKQTIKLLLLAFLGIVIVAAIYIFLSPYLQQELKKWIFNN</sequence>
<keyword evidence="6" id="KW-1133">Transmembrane helix</keyword>
<evidence type="ECO:0000256" key="1">
    <source>
        <dbReference type="ARBA" id="ARBA00022679"/>
    </source>
</evidence>
<evidence type="ECO:0000256" key="5">
    <source>
        <dbReference type="SAM" id="MobiDB-lite"/>
    </source>
</evidence>
<dbReference type="SMART" id="SM00220">
    <property type="entry name" value="S_TKc"/>
    <property type="match status" value="1"/>
</dbReference>
<gene>
    <name evidence="8" type="ORF">UABAM_01464</name>
</gene>
<evidence type="ECO:0000256" key="3">
    <source>
        <dbReference type="ARBA" id="ARBA00022777"/>
    </source>
</evidence>
<dbReference type="Gene3D" id="1.10.510.10">
    <property type="entry name" value="Transferase(Phosphotransferase) domain 1"/>
    <property type="match status" value="1"/>
</dbReference>
<dbReference type="InterPro" id="IPR050205">
    <property type="entry name" value="CDPK_Ser/Thr_kinases"/>
</dbReference>
<dbReference type="AlphaFoldDB" id="A0A5S9IJQ3"/>
<keyword evidence="8" id="KW-0723">Serine/threonine-protein kinase</keyword>
<dbReference type="SUPFAM" id="SSF56112">
    <property type="entry name" value="Protein kinase-like (PK-like)"/>
    <property type="match status" value="1"/>
</dbReference>
<keyword evidence="4" id="KW-0067">ATP-binding</keyword>
<evidence type="ECO:0000256" key="4">
    <source>
        <dbReference type="ARBA" id="ARBA00022840"/>
    </source>
</evidence>
<dbReference type="Proteomes" id="UP000326354">
    <property type="component" value="Chromosome"/>
</dbReference>
<feature type="domain" description="Protein kinase" evidence="7">
    <location>
        <begin position="13"/>
        <end position="268"/>
    </location>
</feature>
<evidence type="ECO:0000313" key="8">
    <source>
        <dbReference type="EMBL" id="BBM83113.1"/>
    </source>
</evidence>
<feature type="compositionally biased region" description="Polar residues" evidence="5">
    <location>
        <begin position="397"/>
        <end position="415"/>
    </location>
</feature>
<dbReference type="RefSeq" id="WP_151967329.1">
    <property type="nucleotide sequence ID" value="NZ_AP019860.1"/>
</dbReference>
<dbReference type="CDD" id="cd14014">
    <property type="entry name" value="STKc_PknB_like"/>
    <property type="match status" value="1"/>
</dbReference>
<dbReference type="PROSITE" id="PS50011">
    <property type="entry name" value="PROTEIN_KINASE_DOM"/>
    <property type="match status" value="1"/>
</dbReference>
<feature type="transmembrane region" description="Helical" evidence="6">
    <location>
        <begin position="525"/>
        <end position="543"/>
    </location>
</feature>
<dbReference type="KEGG" id="uam:UABAM_01464"/>
<dbReference type="PANTHER" id="PTHR24349">
    <property type="entry name" value="SERINE/THREONINE-PROTEIN KINASE"/>
    <property type="match status" value="1"/>
</dbReference>
<evidence type="ECO:0000256" key="6">
    <source>
        <dbReference type="SAM" id="Phobius"/>
    </source>
</evidence>
<keyword evidence="9" id="KW-1185">Reference proteome</keyword>
<organism evidence="8 9">
    <name type="scientific">Uabimicrobium amorphum</name>
    <dbReference type="NCBI Taxonomy" id="2596890"/>
    <lineage>
        <taxon>Bacteria</taxon>
        <taxon>Pseudomonadati</taxon>
        <taxon>Planctomycetota</taxon>
        <taxon>Candidatus Uabimicrobiia</taxon>
        <taxon>Candidatus Uabimicrobiales</taxon>
        <taxon>Candidatus Uabimicrobiaceae</taxon>
        <taxon>Candidatus Uabimicrobium</taxon>
    </lineage>
</organism>
<evidence type="ECO:0000256" key="2">
    <source>
        <dbReference type="ARBA" id="ARBA00022741"/>
    </source>
</evidence>
<dbReference type="GO" id="GO:0005524">
    <property type="term" value="F:ATP binding"/>
    <property type="evidence" value="ECO:0007669"/>
    <property type="project" value="UniProtKB-KW"/>
</dbReference>
<proteinExistence type="predicted"/>
<feature type="region of interest" description="Disordered" evidence="5">
    <location>
        <begin position="357"/>
        <end position="415"/>
    </location>
</feature>
<dbReference type="EMBL" id="AP019860">
    <property type="protein sequence ID" value="BBM83113.1"/>
    <property type="molecule type" value="Genomic_DNA"/>
</dbReference>
<accession>A0A5S9IJQ3</accession>
<dbReference type="InterPro" id="IPR000719">
    <property type="entry name" value="Prot_kinase_dom"/>
</dbReference>
<keyword evidence="6" id="KW-0812">Transmembrane</keyword>
<keyword evidence="6" id="KW-0472">Membrane</keyword>